<dbReference type="InterPro" id="IPR017714">
    <property type="entry name" value="MethylthioRu-1-P_deHdtase_MtnB"/>
</dbReference>
<feature type="domain" description="Class II aldolase/adducin N-terminal" evidence="7">
    <location>
        <begin position="9"/>
        <end position="197"/>
    </location>
</feature>
<comment type="similarity">
    <text evidence="6">Belongs to the aldolase class II family. MtnB subfamily.</text>
</comment>
<comment type="subunit">
    <text evidence="6">Homotetramer.</text>
</comment>
<comment type="pathway">
    <text evidence="6">Amino-acid biosynthesis; L-methionine biosynthesis via salvage pathway; L-methionine from S-methyl-5-thio-alpha-D-ribose 1-phosphate: step 2/6.</text>
</comment>
<dbReference type="NCBIfam" id="NF005244">
    <property type="entry name" value="PRK06754.1"/>
    <property type="match status" value="1"/>
</dbReference>
<gene>
    <name evidence="6" type="primary">mtnB</name>
    <name evidence="8" type="ORF">FZC76_03535</name>
</gene>
<evidence type="ECO:0000256" key="5">
    <source>
        <dbReference type="ARBA" id="ARBA00023239"/>
    </source>
</evidence>
<comment type="function">
    <text evidence="6">Catalyzes the dehydration of methylthioribulose-1-phosphate (MTRu-1-P) into 2,3-diketo-5-methylthiopentyl-1-phosphate (DK-MTP-1-P).</text>
</comment>
<dbReference type="PANTHER" id="PTHR10640:SF7">
    <property type="entry name" value="METHYLTHIORIBULOSE-1-PHOSPHATE DEHYDRATASE"/>
    <property type="match status" value="1"/>
</dbReference>
<protein>
    <recommendedName>
        <fullName evidence="6">Methylthioribulose-1-phosphate dehydratase</fullName>
        <shortName evidence="6">MTRu-1-P dehydratase</shortName>
        <ecNumber evidence="6">4.2.1.109</ecNumber>
    </recommendedName>
</protein>
<dbReference type="PANTHER" id="PTHR10640">
    <property type="entry name" value="METHYLTHIORIBULOSE-1-PHOSPHATE DEHYDRATASE"/>
    <property type="match status" value="1"/>
</dbReference>
<evidence type="ECO:0000259" key="7">
    <source>
        <dbReference type="SMART" id="SM01007"/>
    </source>
</evidence>
<comment type="catalytic activity">
    <reaction evidence="6">
        <text>5-(methylsulfanyl)-D-ribulose 1-phosphate = 5-methylsulfanyl-2,3-dioxopentyl phosphate + H2O</text>
        <dbReference type="Rhea" id="RHEA:15549"/>
        <dbReference type="ChEBI" id="CHEBI:15377"/>
        <dbReference type="ChEBI" id="CHEBI:58548"/>
        <dbReference type="ChEBI" id="CHEBI:58828"/>
        <dbReference type="EC" id="4.2.1.109"/>
    </reaction>
</comment>
<evidence type="ECO:0000313" key="9">
    <source>
        <dbReference type="Proteomes" id="UP000322524"/>
    </source>
</evidence>
<dbReference type="SUPFAM" id="SSF53639">
    <property type="entry name" value="AraD/HMP-PK domain-like"/>
    <property type="match status" value="1"/>
</dbReference>
<organism evidence="8 9">
    <name type="scientific">Sutcliffiella horikoshii</name>
    <dbReference type="NCBI Taxonomy" id="79883"/>
    <lineage>
        <taxon>Bacteria</taxon>
        <taxon>Bacillati</taxon>
        <taxon>Bacillota</taxon>
        <taxon>Bacilli</taxon>
        <taxon>Bacillales</taxon>
        <taxon>Bacillaceae</taxon>
        <taxon>Sutcliffiella</taxon>
    </lineage>
</organism>
<keyword evidence="1 6" id="KW-0028">Amino-acid biosynthesis</keyword>
<evidence type="ECO:0000256" key="6">
    <source>
        <dbReference type="HAMAP-Rule" id="MF_01677"/>
    </source>
</evidence>
<dbReference type="GO" id="GO:0019509">
    <property type="term" value="P:L-methionine salvage from methylthioadenosine"/>
    <property type="evidence" value="ECO:0007669"/>
    <property type="project" value="UniProtKB-UniRule"/>
</dbReference>
<evidence type="ECO:0000313" key="8">
    <source>
        <dbReference type="EMBL" id="TYS70978.1"/>
    </source>
</evidence>
<evidence type="ECO:0000256" key="3">
    <source>
        <dbReference type="ARBA" id="ARBA00022833"/>
    </source>
</evidence>
<dbReference type="UniPathway" id="UPA00904">
    <property type="reaction ID" value="UER00875"/>
</dbReference>
<keyword evidence="2 6" id="KW-0479">Metal-binding</keyword>
<feature type="binding site" evidence="6">
    <location>
        <position position="97"/>
    </location>
    <ligand>
        <name>Zn(2+)</name>
        <dbReference type="ChEBI" id="CHEBI:29105"/>
    </ligand>
</feature>
<dbReference type="Gene3D" id="3.40.225.10">
    <property type="entry name" value="Class II aldolase/adducin N-terminal domain"/>
    <property type="match status" value="1"/>
</dbReference>
<dbReference type="EMBL" id="VTEV01000001">
    <property type="protein sequence ID" value="TYS70978.1"/>
    <property type="molecule type" value="Genomic_DNA"/>
</dbReference>
<reference evidence="8 9" key="1">
    <citation type="submission" date="2019-08" db="EMBL/GenBank/DDBJ databases">
        <title>Bacillus genomes from the desert of Cuatro Cienegas, Coahuila.</title>
        <authorList>
            <person name="Olmedo-Alvarez G."/>
        </authorList>
    </citation>
    <scope>NUCLEOTIDE SEQUENCE [LARGE SCALE GENOMIC DNA]</scope>
    <source>
        <strain evidence="8 9">CH28_1T</strain>
    </source>
</reference>
<evidence type="ECO:0000256" key="4">
    <source>
        <dbReference type="ARBA" id="ARBA00023167"/>
    </source>
</evidence>
<dbReference type="Pfam" id="PF00596">
    <property type="entry name" value="Aldolase_II"/>
    <property type="match status" value="1"/>
</dbReference>
<dbReference type="OrthoDB" id="9805559at2"/>
<dbReference type="HAMAP" id="MF_01677">
    <property type="entry name" value="Salvage_MtnB"/>
    <property type="match status" value="1"/>
</dbReference>
<dbReference type="InterPro" id="IPR036409">
    <property type="entry name" value="Aldolase_II/adducin_N_sf"/>
</dbReference>
<dbReference type="InterPro" id="IPR001303">
    <property type="entry name" value="Aldolase_II/adducin_N"/>
</dbReference>
<evidence type="ECO:0000256" key="2">
    <source>
        <dbReference type="ARBA" id="ARBA00022723"/>
    </source>
</evidence>
<dbReference type="STRING" id="79883.GCA_001636495_03440"/>
<comment type="cofactor">
    <cofactor evidence="6">
        <name>Zn(2+)</name>
        <dbReference type="ChEBI" id="CHEBI:29105"/>
    </cofactor>
    <text evidence="6">Binds 1 zinc ion per subunit.</text>
</comment>
<dbReference type="GO" id="GO:0046570">
    <property type="term" value="F:methylthioribulose 1-phosphate dehydratase activity"/>
    <property type="evidence" value="ECO:0007669"/>
    <property type="project" value="UniProtKB-UniRule"/>
</dbReference>
<dbReference type="Proteomes" id="UP000322524">
    <property type="component" value="Unassembled WGS sequence"/>
</dbReference>
<sequence length="212" mass="24005">MSQFLKKWTELSEVKEELALRDWFFGTSGNLSIKVTDTPLQFLVSSSGKDKRRITSEDFLLVDESGKAVENTDLKPSAETLLHLEVYQKTKAGCSLHVHTIDNNVISELYGDQGEIRFKGQEIIKAFGIWEEDAEVSIPIIRNHADIPALADEFSSFIEEDAGAVLIRNHGITVWGRTAFEAKKHLEAWEFLFSYHLKLLSVKNLVRPKVSI</sequence>
<proteinExistence type="inferred from homology"/>
<name>A0A5D4T8G4_9BACI</name>
<dbReference type="NCBIfam" id="TIGR03328">
    <property type="entry name" value="salvage_mtnB"/>
    <property type="match status" value="1"/>
</dbReference>
<dbReference type="GO" id="GO:0008270">
    <property type="term" value="F:zinc ion binding"/>
    <property type="evidence" value="ECO:0007669"/>
    <property type="project" value="UniProtKB-UniRule"/>
</dbReference>
<keyword evidence="4 6" id="KW-0486">Methionine biosynthesis</keyword>
<dbReference type="GO" id="GO:0005737">
    <property type="term" value="C:cytoplasm"/>
    <property type="evidence" value="ECO:0007669"/>
    <property type="project" value="UniProtKB-UniRule"/>
</dbReference>
<keyword evidence="3 6" id="KW-0862">Zinc</keyword>
<accession>A0A5D4T8G4</accession>
<feature type="binding site" evidence="6">
    <location>
        <position position="99"/>
    </location>
    <ligand>
        <name>Zn(2+)</name>
        <dbReference type="ChEBI" id="CHEBI:29105"/>
    </ligand>
</feature>
<dbReference type="EC" id="4.2.1.109" evidence="6"/>
<dbReference type="RefSeq" id="WP_148986878.1">
    <property type="nucleotide sequence ID" value="NZ_VTEV01000001.1"/>
</dbReference>
<comment type="caution">
    <text evidence="8">The sequence shown here is derived from an EMBL/GenBank/DDBJ whole genome shotgun (WGS) entry which is preliminary data.</text>
</comment>
<keyword evidence="5 6" id="KW-0456">Lyase</keyword>
<evidence type="ECO:0000256" key="1">
    <source>
        <dbReference type="ARBA" id="ARBA00022605"/>
    </source>
</evidence>
<dbReference type="AlphaFoldDB" id="A0A5D4T8G4"/>
<dbReference type="SMART" id="SM01007">
    <property type="entry name" value="Aldolase_II"/>
    <property type="match status" value="1"/>
</dbReference>